<name>A0A5E6M662_9BACT</name>
<comment type="subcellular location">
    <subcellularLocation>
        <location evidence="1">Cell membrane</location>
        <topology evidence="1">Multi-pass membrane protein</topology>
    </subcellularLocation>
</comment>
<dbReference type="OrthoDB" id="9780716at2"/>
<proteinExistence type="predicted"/>
<feature type="transmembrane region" description="Helical" evidence="6">
    <location>
        <begin position="317"/>
        <end position="337"/>
    </location>
</feature>
<feature type="transmembrane region" description="Helical" evidence="6">
    <location>
        <begin position="349"/>
        <end position="367"/>
    </location>
</feature>
<evidence type="ECO:0000313" key="8">
    <source>
        <dbReference type="Proteomes" id="UP000334923"/>
    </source>
</evidence>
<keyword evidence="2" id="KW-1003">Cell membrane</keyword>
<keyword evidence="5 6" id="KW-0472">Membrane</keyword>
<dbReference type="Proteomes" id="UP000334923">
    <property type="component" value="Unassembled WGS sequence"/>
</dbReference>
<sequence>MKTLYRLLFLDLLKISLTSTAILTFFLVLANVFRDVADLIIHHEVPLWVIAKLVLSLVPFVLTFTLPWGLLMAVLFLFGRMSQDHELIALKSAGIGIGPLLAPVIWFALAYSLFSFSINAYVGPKSRHAFKEIFSDVLLQNPLSFFESGKSIDQFDGFRLYASRRAGVRLHDVYIWEVDSAFRPLRAIRADEAEINADIPHQRIILTLRSSRQEERNVANPEDVQSIVAGSRALQVPYEISLGTLFDRLTVRKSIGLSTLGEIGEQVLGNRVSSLALNPTPLLTELQKRLAISLSCFTFAIVGVPLAIQVHRRESSVGVALSLVIVLAYYAIVLLADALKAKTPLFPELIIWMPNIVFQAIGFLLIWRVNRR</sequence>
<dbReference type="PANTHER" id="PTHR33529">
    <property type="entry name" value="SLR0882 PROTEIN-RELATED"/>
    <property type="match status" value="1"/>
</dbReference>
<dbReference type="GO" id="GO:0015920">
    <property type="term" value="P:lipopolysaccharide transport"/>
    <property type="evidence" value="ECO:0007669"/>
    <property type="project" value="TreeGrafter"/>
</dbReference>
<dbReference type="PANTHER" id="PTHR33529:SF6">
    <property type="entry name" value="YJGP_YJGQ FAMILY PERMEASE"/>
    <property type="match status" value="1"/>
</dbReference>
<feature type="transmembrane region" description="Helical" evidence="6">
    <location>
        <begin position="100"/>
        <end position="122"/>
    </location>
</feature>
<evidence type="ECO:0000256" key="3">
    <source>
        <dbReference type="ARBA" id="ARBA00022692"/>
    </source>
</evidence>
<evidence type="ECO:0008006" key="9">
    <source>
        <dbReference type="Google" id="ProtNLM"/>
    </source>
</evidence>
<dbReference type="InterPro" id="IPR005495">
    <property type="entry name" value="LptG/LptF_permease"/>
</dbReference>
<dbReference type="Pfam" id="PF03739">
    <property type="entry name" value="LptF_LptG"/>
    <property type="match status" value="1"/>
</dbReference>
<evidence type="ECO:0000256" key="2">
    <source>
        <dbReference type="ARBA" id="ARBA00022475"/>
    </source>
</evidence>
<keyword evidence="8" id="KW-1185">Reference proteome</keyword>
<organism evidence="7 8">
    <name type="scientific">Methylacidimicrobium tartarophylax</name>
    <dbReference type="NCBI Taxonomy" id="1041768"/>
    <lineage>
        <taxon>Bacteria</taxon>
        <taxon>Pseudomonadati</taxon>
        <taxon>Verrucomicrobiota</taxon>
        <taxon>Methylacidimicrobium</taxon>
    </lineage>
</organism>
<evidence type="ECO:0000256" key="4">
    <source>
        <dbReference type="ARBA" id="ARBA00022989"/>
    </source>
</evidence>
<keyword evidence="4 6" id="KW-1133">Transmembrane helix</keyword>
<dbReference type="RefSeq" id="WP_142658958.1">
    <property type="nucleotide sequence ID" value="NZ_CABFVA020000002.1"/>
</dbReference>
<feature type="transmembrane region" description="Helical" evidence="6">
    <location>
        <begin position="53"/>
        <end position="79"/>
    </location>
</feature>
<protein>
    <recommendedName>
        <fullName evidence="9">YjgP/YjgQ family permease</fullName>
    </recommendedName>
</protein>
<dbReference type="AlphaFoldDB" id="A0A5E6M662"/>
<gene>
    <name evidence="7" type="ORF">MAMT_00069</name>
</gene>
<dbReference type="GO" id="GO:0043190">
    <property type="term" value="C:ATP-binding cassette (ABC) transporter complex"/>
    <property type="evidence" value="ECO:0007669"/>
    <property type="project" value="TreeGrafter"/>
</dbReference>
<keyword evidence="3 6" id="KW-0812">Transmembrane</keyword>
<accession>A0A5E6M662</accession>
<feature type="transmembrane region" description="Helical" evidence="6">
    <location>
        <begin position="12"/>
        <end position="33"/>
    </location>
</feature>
<evidence type="ECO:0000313" key="7">
    <source>
        <dbReference type="EMBL" id="VVM04406.1"/>
    </source>
</evidence>
<reference evidence="7 8" key="1">
    <citation type="submission" date="2019-09" db="EMBL/GenBank/DDBJ databases">
        <authorList>
            <person name="Cremers G."/>
        </authorList>
    </citation>
    <scope>NUCLEOTIDE SEQUENCE [LARGE SCALE GENOMIC DNA]</scope>
    <source>
        <strain evidence="7">4A</strain>
    </source>
</reference>
<evidence type="ECO:0000256" key="1">
    <source>
        <dbReference type="ARBA" id="ARBA00004651"/>
    </source>
</evidence>
<evidence type="ECO:0000256" key="5">
    <source>
        <dbReference type="ARBA" id="ARBA00023136"/>
    </source>
</evidence>
<evidence type="ECO:0000256" key="6">
    <source>
        <dbReference type="SAM" id="Phobius"/>
    </source>
</evidence>
<feature type="transmembrane region" description="Helical" evidence="6">
    <location>
        <begin position="290"/>
        <end position="310"/>
    </location>
</feature>
<dbReference type="EMBL" id="CABFVA020000002">
    <property type="protein sequence ID" value="VVM04406.1"/>
    <property type="molecule type" value="Genomic_DNA"/>
</dbReference>